<evidence type="ECO:0000313" key="1">
    <source>
        <dbReference type="EMBL" id="GBM25984.1"/>
    </source>
</evidence>
<evidence type="ECO:0000313" key="2">
    <source>
        <dbReference type="Proteomes" id="UP000499080"/>
    </source>
</evidence>
<accession>A0A4Y2EDS0</accession>
<gene>
    <name evidence="1" type="ORF">AVEN_223118_1</name>
</gene>
<proteinExistence type="predicted"/>
<comment type="caution">
    <text evidence="1">The sequence shown here is derived from an EMBL/GenBank/DDBJ whole genome shotgun (WGS) entry which is preliminary data.</text>
</comment>
<dbReference type="AlphaFoldDB" id="A0A4Y2EDS0"/>
<dbReference type="EMBL" id="BGPR01000550">
    <property type="protein sequence ID" value="GBM25984.1"/>
    <property type="molecule type" value="Genomic_DNA"/>
</dbReference>
<keyword evidence="2" id="KW-1185">Reference proteome</keyword>
<name>A0A4Y2EDS0_ARAVE</name>
<dbReference type="Proteomes" id="UP000499080">
    <property type="component" value="Unassembled WGS sequence"/>
</dbReference>
<organism evidence="1 2">
    <name type="scientific">Araneus ventricosus</name>
    <name type="common">Orbweaver spider</name>
    <name type="synonym">Epeira ventricosa</name>
    <dbReference type="NCBI Taxonomy" id="182803"/>
    <lineage>
        <taxon>Eukaryota</taxon>
        <taxon>Metazoa</taxon>
        <taxon>Ecdysozoa</taxon>
        <taxon>Arthropoda</taxon>
        <taxon>Chelicerata</taxon>
        <taxon>Arachnida</taxon>
        <taxon>Araneae</taxon>
        <taxon>Araneomorphae</taxon>
        <taxon>Entelegynae</taxon>
        <taxon>Araneoidea</taxon>
        <taxon>Araneidae</taxon>
        <taxon>Araneus</taxon>
    </lineage>
</organism>
<sequence length="103" mass="11542">MKIGVDRGRGWNSNIVGFPFILFGYKREIRFFEAGDKSPACVWERWGGENLCGSQTGEIRAERGECSLQSENPPLGKRECEWLGEGSKQHLERFGAIVNGPPI</sequence>
<protein>
    <submittedName>
        <fullName evidence="1">Uncharacterized protein</fullName>
    </submittedName>
</protein>
<reference evidence="1 2" key="1">
    <citation type="journal article" date="2019" name="Sci. Rep.">
        <title>Orb-weaving spider Araneus ventricosus genome elucidates the spidroin gene catalogue.</title>
        <authorList>
            <person name="Kono N."/>
            <person name="Nakamura H."/>
            <person name="Ohtoshi R."/>
            <person name="Moran D.A.P."/>
            <person name="Shinohara A."/>
            <person name="Yoshida Y."/>
            <person name="Fujiwara M."/>
            <person name="Mori M."/>
            <person name="Tomita M."/>
            <person name="Arakawa K."/>
        </authorList>
    </citation>
    <scope>NUCLEOTIDE SEQUENCE [LARGE SCALE GENOMIC DNA]</scope>
</reference>